<dbReference type="SUPFAM" id="SSF81624">
    <property type="entry name" value="N-terminal domain of MutM-like DNA repair proteins"/>
    <property type="match status" value="1"/>
</dbReference>
<reference evidence="3 4" key="1">
    <citation type="journal article" date="2022" name="Int. J. Syst. Evol. Microbiol.">
        <title>Prevotella herbatica sp. nov., a plant polysaccharide-decomposing anaerobic bacterium isolated from a methanogenic reactor.</title>
        <authorList>
            <person name="Uek A."/>
            <person name="Tonouchi A."/>
            <person name="Kaku N."/>
            <person name="Ueki K."/>
        </authorList>
    </citation>
    <scope>NUCLEOTIDE SEQUENCE [LARGE SCALE GENOMIC DNA]</scope>
    <source>
        <strain evidence="3 4">WR041</strain>
    </source>
</reference>
<protein>
    <submittedName>
        <fullName evidence="3">Formamidopyrimidine-DNA glycosylase</fullName>
    </submittedName>
</protein>
<proteinExistence type="inferred from homology"/>
<accession>A0ABN6EJG0</accession>
<gene>
    <name evidence="3" type="ORF">prwr041_18800</name>
</gene>
<dbReference type="Pfam" id="PF06831">
    <property type="entry name" value="H2TH"/>
    <property type="match status" value="1"/>
</dbReference>
<dbReference type="SUPFAM" id="SSF46946">
    <property type="entry name" value="S13-like H2TH domain"/>
    <property type="match status" value="1"/>
</dbReference>
<dbReference type="SMART" id="SM01232">
    <property type="entry name" value="H2TH"/>
    <property type="match status" value="1"/>
</dbReference>
<evidence type="ECO:0000256" key="1">
    <source>
        <dbReference type="ARBA" id="ARBA00009409"/>
    </source>
</evidence>
<dbReference type="RefSeq" id="WP_207153586.1">
    <property type="nucleotide sequence ID" value="NZ_AP024484.1"/>
</dbReference>
<dbReference type="InterPro" id="IPR035937">
    <property type="entry name" value="FPG_N"/>
</dbReference>
<dbReference type="PANTHER" id="PTHR22993:SF9">
    <property type="entry name" value="FORMAMIDOPYRIMIDINE-DNA GLYCOSYLASE"/>
    <property type="match status" value="1"/>
</dbReference>
<name>A0ABN6EJG0_9BACT</name>
<evidence type="ECO:0000313" key="4">
    <source>
        <dbReference type="Proteomes" id="UP001319045"/>
    </source>
</evidence>
<feature type="domain" description="Formamidopyrimidine-DNA glycosylase H2TH DNA-binding" evidence="2">
    <location>
        <begin position="136"/>
        <end position="228"/>
    </location>
</feature>
<dbReference type="Gene3D" id="1.10.8.50">
    <property type="match status" value="1"/>
</dbReference>
<dbReference type="InterPro" id="IPR015886">
    <property type="entry name" value="H2TH_FPG"/>
</dbReference>
<sequence length="274" mass="30802">MIEIPESKVFASRAENILRGKVVVDVINATNPHRFAWYHGDPLLYSSILVGRKVEEVKGFGCYIDICFDHDTHLAISDGTNMKYFQKADKCPQKFQLLVVFDDSTYVVFTVAMYGGIFAFKGTFDYPYYCGSRDKLSPLDKRFDINFFHKMITDTGKNISVKALLATEQRIPGLGNGVLQDILFNAGINPKRKINTLSDEDEKTLFVAIKETLENMISEGGRDTEKDLLGNPGGYHCILSKNTCHELCPKCGGKIIKEAYLGGSIYYCRDCQII</sequence>
<dbReference type="SUPFAM" id="SSF57716">
    <property type="entry name" value="Glucocorticoid receptor-like (DNA-binding domain)"/>
    <property type="match status" value="1"/>
</dbReference>
<comment type="similarity">
    <text evidence="1">Belongs to the FPG family.</text>
</comment>
<evidence type="ECO:0000313" key="3">
    <source>
        <dbReference type="EMBL" id="BCS85987.1"/>
    </source>
</evidence>
<dbReference type="Proteomes" id="UP001319045">
    <property type="component" value="Chromosome"/>
</dbReference>
<dbReference type="InterPro" id="IPR010979">
    <property type="entry name" value="Ribosomal_uS13-like_H2TH"/>
</dbReference>
<organism evidence="3 4">
    <name type="scientific">Prevotella herbatica</name>
    <dbReference type="NCBI Taxonomy" id="2801997"/>
    <lineage>
        <taxon>Bacteria</taxon>
        <taxon>Pseudomonadati</taxon>
        <taxon>Bacteroidota</taxon>
        <taxon>Bacteroidia</taxon>
        <taxon>Bacteroidales</taxon>
        <taxon>Prevotellaceae</taxon>
        <taxon>Prevotella</taxon>
    </lineage>
</organism>
<dbReference type="EMBL" id="AP024484">
    <property type="protein sequence ID" value="BCS85987.1"/>
    <property type="molecule type" value="Genomic_DNA"/>
</dbReference>
<dbReference type="PANTHER" id="PTHR22993">
    <property type="entry name" value="FORMAMIDOPYRIMIDINE-DNA GLYCOSYLASE"/>
    <property type="match status" value="1"/>
</dbReference>
<evidence type="ECO:0000259" key="2">
    <source>
        <dbReference type="SMART" id="SM01232"/>
    </source>
</evidence>
<keyword evidence="4" id="KW-1185">Reference proteome</keyword>